<proteinExistence type="predicted"/>
<sequence length="107" mass="12500">MTFSRSYDSRAEWTFVSESSSSQNDFHARVIHLLRRRRSSFRRTRAASVGRRCDPRVRDVDDREFSFTETGLILDVTIVSTKHELFRHGFGDGLELQHEVRIRTPAS</sequence>
<comment type="caution">
    <text evidence="1">The sequence shown here is derived from an EMBL/GenBank/DDBJ whole genome shotgun (WGS) entry which is preliminary data.</text>
</comment>
<protein>
    <submittedName>
        <fullName evidence="1">Uncharacterized protein</fullName>
    </submittedName>
</protein>
<accession>A0A4C1T6F6</accession>
<evidence type="ECO:0000313" key="1">
    <source>
        <dbReference type="EMBL" id="GBP09992.1"/>
    </source>
</evidence>
<reference evidence="1 2" key="1">
    <citation type="journal article" date="2019" name="Commun. Biol.">
        <title>The bagworm genome reveals a unique fibroin gene that provides high tensile strength.</title>
        <authorList>
            <person name="Kono N."/>
            <person name="Nakamura H."/>
            <person name="Ohtoshi R."/>
            <person name="Tomita M."/>
            <person name="Numata K."/>
            <person name="Arakawa K."/>
        </authorList>
    </citation>
    <scope>NUCLEOTIDE SEQUENCE [LARGE SCALE GENOMIC DNA]</scope>
</reference>
<dbReference type="Proteomes" id="UP000299102">
    <property type="component" value="Unassembled WGS sequence"/>
</dbReference>
<dbReference type="AlphaFoldDB" id="A0A4C1T6F6"/>
<gene>
    <name evidence="1" type="ORF">EVAR_92515_1</name>
</gene>
<keyword evidence="2" id="KW-1185">Reference proteome</keyword>
<name>A0A4C1T6F6_EUMVA</name>
<dbReference type="EMBL" id="BGZK01000038">
    <property type="protein sequence ID" value="GBP09992.1"/>
    <property type="molecule type" value="Genomic_DNA"/>
</dbReference>
<evidence type="ECO:0000313" key="2">
    <source>
        <dbReference type="Proteomes" id="UP000299102"/>
    </source>
</evidence>
<organism evidence="1 2">
    <name type="scientific">Eumeta variegata</name>
    <name type="common">Bagworm moth</name>
    <name type="synonym">Eumeta japonica</name>
    <dbReference type="NCBI Taxonomy" id="151549"/>
    <lineage>
        <taxon>Eukaryota</taxon>
        <taxon>Metazoa</taxon>
        <taxon>Ecdysozoa</taxon>
        <taxon>Arthropoda</taxon>
        <taxon>Hexapoda</taxon>
        <taxon>Insecta</taxon>
        <taxon>Pterygota</taxon>
        <taxon>Neoptera</taxon>
        <taxon>Endopterygota</taxon>
        <taxon>Lepidoptera</taxon>
        <taxon>Glossata</taxon>
        <taxon>Ditrysia</taxon>
        <taxon>Tineoidea</taxon>
        <taxon>Psychidae</taxon>
        <taxon>Oiketicinae</taxon>
        <taxon>Eumeta</taxon>
    </lineage>
</organism>